<evidence type="ECO:0000256" key="6">
    <source>
        <dbReference type="SAM" id="MobiDB-lite"/>
    </source>
</evidence>
<keyword evidence="4 7" id="KW-0472">Membrane</keyword>
<keyword evidence="2 7" id="KW-0812">Transmembrane</keyword>
<evidence type="ECO:0000313" key="10">
    <source>
        <dbReference type="Proteomes" id="UP001305414"/>
    </source>
</evidence>
<gene>
    <name evidence="9" type="ORF">RRF57_006642</name>
</gene>
<evidence type="ECO:0000256" key="7">
    <source>
        <dbReference type="SAM" id="Phobius"/>
    </source>
</evidence>
<proteinExistence type="inferred from homology"/>
<comment type="subcellular location">
    <subcellularLocation>
        <location evidence="1">Membrane</location>
        <topology evidence="1">Multi-pass membrane protein</topology>
    </subcellularLocation>
</comment>
<dbReference type="Pfam" id="PF20684">
    <property type="entry name" value="Fung_rhodopsin"/>
    <property type="match status" value="1"/>
</dbReference>
<dbReference type="Proteomes" id="UP001305414">
    <property type="component" value="Unassembled WGS sequence"/>
</dbReference>
<name>A0AAN7ULI7_9PEZI</name>
<dbReference type="AlphaFoldDB" id="A0AAN7ULI7"/>
<feature type="region of interest" description="Disordered" evidence="6">
    <location>
        <begin position="200"/>
        <end position="224"/>
    </location>
</feature>
<feature type="transmembrane region" description="Helical" evidence="7">
    <location>
        <begin position="160"/>
        <end position="184"/>
    </location>
</feature>
<feature type="transmembrane region" description="Helical" evidence="7">
    <location>
        <begin position="6"/>
        <end position="26"/>
    </location>
</feature>
<accession>A0AAN7ULI7</accession>
<keyword evidence="10" id="KW-1185">Reference proteome</keyword>
<comment type="similarity">
    <text evidence="5">Belongs to the SAT4 family.</text>
</comment>
<evidence type="ECO:0000256" key="3">
    <source>
        <dbReference type="ARBA" id="ARBA00022989"/>
    </source>
</evidence>
<dbReference type="PANTHER" id="PTHR33048">
    <property type="entry name" value="PTH11-LIKE INTEGRAL MEMBRANE PROTEIN (AFU_ORTHOLOGUE AFUA_5G11245)"/>
    <property type="match status" value="1"/>
</dbReference>
<evidence type="ECO:0000259" key="8">
    <source>
        <dbReference type="Pfam" id="PF20684"/>
    </source>
</evidence>
<sequence>MTTNFAFVLLTAAASLLVKLSLLSLYLRIFSPVQAIKLTIYACIGILSSFYVSTIIAELVVGIPRNNRGWQEAQIRYGPFGLTISVVRGVFGVISDFVILFIPIAQLVKLSVPLGRKIILLCVFLTGLLACASSIATTVFRFGELGNLDYTWANTLPNAFAIIELTVGHICCSLPTLPPLLTLISKNKTIQSIIRQIRSTGARKGNSDDPVSAPSDTAGNQRLPAIHKGGLTGLRSFIRRAGFTNVSMKPTSNATSGTSYYDLESIDVDYHAQLKTTAPTQRLVKPE</sequence>
<comment type="caution">
    <text evidence="9">The sequence shown here is derived from an EMBL/GenBank/DDBJ whole genome shotgun (WGS) entry which is preliminary data.</text>
</comment>
<evidence type="ECO:0000313" key="9">
    <source>
        <dbReference type="EMBL" id="KAK5630927.1"/>
    </source>
</evidence>
<feature type="transmembrane region" description="Helical" evidence="7">
    <location>
        <begin position="118"/>
        <end position="140"/>
    </location>
</feature>
<dbReference type="InterPro" id="IPR052337">
    <property type="entry name" value="SAT4-like"/>
</dbReference>
<keyword evidence="3 7" id="KW-1133">Transmembrane helix</keyword>
<dbReference type="GO" id="GO:0016020">
    <property type="term" value="C:membrane"/>
    <property type="evidence" value="ECO:0007669"/>
    <property type="project" value="UniProtKB-SubCell"/>
</dbReference>
<dbReference type="InterPro" id="IPR049326">
    <property type="entry name" value="Rhodopsin_dom_fungi"/>
</dbReference>
<evidence type="ECO:0000256" key="4">
    <source>
        <dbReference type="ARBA" id="ARBA00023136"/>
    </source>
</evidence>
<feature type="domain" description="Rhodopsin" evidence="8">
    <location>
        <begin position="9"/>
        <end position="181"/>
    </location>
</feature>
<evidence type="ECO:0000256" key="5">
    <source>
        <dbReference type="ARBA" id="ARBA00038359"/>
    </source>
</evidence>
<protein>
    <recommendedName>
        <fullName evidence="8">Rhodopsin domain-containing protein</fullName>
    </recommendedName>
</protein>
<dbReference type="PANTHER" id="PTHR33048:SF158">
    <property type="entry name" value="MEMBRANE PROTEIN PTH11-LIKE, PUTATIVE-RELATED"/>
    <property type="match status" value="1"/>
</dbReference>
<feature type="transmembrane region" description="Helical" evidence="7">
    <location>
        <begin position="38"/>
        <end position="60"/>
    </location>
</feature>
<evidence type="ECO:0000256" key="2">
    <source>
        <dbReference type="ARBA" id="ARBA00022692"/>
    </source>
</evidence>
<reference evidence="9 10" key="1">
    <citation type="submission" date="2023-10" db="EMBL/GenBank/DDBJ databases">
        <title>Draft genome sequence of Xylaria bambusicola isolate GMP-LS, the root and basal stem rot pathogen of sugarcane in Indonesia.</title>
        <authorList>
            <person name="Selvaraj P."/>
            <person name="Muralishankar V."/>
            <person name="Muruganantham S."/>
            <person name="Sp S."/>
            <person name="Haryani S."/>
            <person name="Lau K.J.X."/>
            <person name="Naqvi N.I."/>
        </authorList>
    </citation>
    <scope>NUCLEOTIDE SEQUENCE [LARGE SCALE GENOMIC DNA]</scope>
    <source>
        <strain evidence="9">GMP-LS</strain>
    </source>
</reference>
<organism evidence="9 10">
    <name type="scientific">Xylaria bambusicola</name>
    <dbReference type="NCBI Taxonomy" id="326684"/>
    <lineage>
        <taxon>Eukaryota</taxon>
        <taxon>Fungi</taxon>
        <taxon>Dikarya</taxon>
        <taxon>Ascomycota</taxon>
        <taxon>Pezizomycotina</taxon>
        <taxon>Sordariomycetes</taxon>
        <taxon>Xylariomycetidae</taxon>
        <taxon>Xylariales</taxon>
        <taxon>Xylariaceae</taxon>
        <taxon>Xylaria</taxon>
    </lineage>
</organism>
<feature type="transmembrane region" description="Helical" evidence="7">
    <location>
        <begin position="80"/>
        <end position="106"/>
    </location>
</feature>
<evidence type="ECO:0000256" key="1">
    <source>
        <dbReference type="ARBA" id="ARBA00004141"/>
    </source>
</evidence>
<dbReference type="EMBL" id="JAWHQM010000017">
    <property type="protein sequence ID" value="KAK5630927.1"/>
    <property type="molecule type" value="Genomic_DNA"/>
</dbReference>